<dbReference type="GO" id="GO:0005634">
    <property type="term" value="C:nucleus"/>
    <property type="evidence" value="ECO:0007669"/>
    <property type="project" value="UniProtKB-SubCell"/>
</dbReference>
<evidence type="ECO:0000256" key="3">
    <source>
        <dbReference type="ARBA" id="ARBA00023015"/>
    </source>
</evidence>
<dbReference type="GO" id="GO:0007062">
    <property type="term" value="P:sister chromatid cohesion"/>
    <property type="evidence" value="ECO:0007669"/>
    <property type="project" value="InterPro"/>
</dbReference>
<evidence type="ECO:0000256" key="6">
    <source>
        <dbReference type="ARBA" id="ARBA00023242"/>
    </source>
</evidence>
<feature type="domain" description="Rad21/Rec8-like protein N-terminal" evidence="8">
    <location>
        <begin position="66"/>
        <end position="165"/>
    </location>
</feature>
<dbReference type="SUPFAM" id="SSF101546">
    <property type="entry name" value="ASF1-like"/>
    <property type="match status" value="1"/>
</dbReference>
<evidence type="ECO:0000256" key="7">
    <source>
        <dbReference type="SAM" id="MobiDB-lite"/>
    </source>
</evidence>
<dbReference type="Gene3D" id="2.60.40.1490">
    <property type="entry name" value="Histone chaperone ASF1-like"/>
    <property type="match status" value="1"/>
</dbReference>
<comment type="similarity">
    <text evidence="2">Belongs to the ASF1 family.</text>
</comment>
<keyword evidence="5" id="KW-0143">Chaperone</keyword>
<dbReference type="GO" id="GO:0003682">
    <property type="term" value="F:chromatin binding"/>
    <property type="evidence" value="ECO:0007669"/>
    <property type="project" value="TreeGrafter"/>
</dbReference>
<dbReference type="PANTHER" id="PTHR12585">
    <property type="entry name" value="SCC1 / RAD21 FAMILY MEMBER"/>
    <property type="match status" value="1"/>
</dbReference>
<proteinExistence type="inferred from homology"/>
<dbReference type="Pfam" id="PF04825">
    <property type="entry name" value="Rad21_Rec8_N"/>
    <property type="match status" value="1"/>
</dbReference>
<dbReference type="InterPro" id="IPR006910">
    <property type="entry name" value="Rad21_Rec8_N"/>
</dbReference>
<keyword evidence="3" id="KW-0805">Transcription regulation</keyword>
<accession>A0A6A5H9F5</accession>
<feature type="region of interest" description="Disordered" evidence="7">
    <location>
        <begin position="310"/>
        <end position="333"/>
    </location>
</feature>
<evidence type="ECO:0000256" key="1">
    <source>
        <dbReference type="ARBA" id="ARBA00004123"/>
    </source>
</evidence>
<evidence type="ECO:0000256" key="4">
    <source>
        <dbReference type="ARBA" id="ARBA00023163"/>
    </source>
</evidence>
<reference evidence="9 10" key="1">
    <citation type="submission" date="2019-12" db="EMBL/GenBank/DDBJ databases">
        <title>Chromosome-level assembly of the Caenorhabditis remanei genome.</title>
        <authorList>
            <person name="Teterina A.A."/>
            <person name="Willis J.H."/>
            <person name="Phillips P.C."/>
        </authorList>
    </citation>
    <scope>NUCLEOTIDE SEQUENCE [LARGE SCALE GENOMIC DNA]</scope>
    <source>
        <strain evidence="9 10">PX506</strain>
        <tissue evidence="9">Whole organism</tissue>
    </source>
</reference>
<dbReference type="GO" id="GO:0008278">
    <property type="term" value="C:cohesin complex"/>
    <property type="evidence" value="ECO:0007669"/>
    <property type="project" value="InterPro"/>
</dbReference>
<dbReference type="GO" id="GO:0006325">
    <property type="term" value="P:chromatin organization"/>
    <property type="evidence" value="ECO:0007669"/>
    <property type="project" value="InterPro"/>
</dbReference>
<dbReference type="InterPro" id="IPR006818">
    <property type="entry name" value="ASF1-like"/>
</dbReference>
<dbReference type="KEGG" id="crq:GCK72_003803"/>
<gene>
    <name evidence="9" type="ORF">GCK72_003803</name>
</gene>
<evidence type="ECO:0000259" key="8">
    <source>
        <dbReference type="Pfam" id="PF04825"/>
    </source>
</evidence>
<name>A0A6A5H9F5_CAERE</name>
<sequence>MVATHIQIVSVVKTDANHQFVIFQLQILNIFSVGFVEKLDINLLRDDCGTDVVIADERVSHLLQKMFYAQFVLAKKGPLAKIWLAAHWEKKLTKAQIYETDVPQAIEEVIRPKVKMALRTVGHFLLGIVRIYSKKTRYLLADTNEAYLKMKVNFRDGFSFEADLPLNADIDEDFANLHDDFNITVPEFHDADYNEKLILNMGVTVEKAQLKHESKLSIEISLLNDDMEDRKLVWDLMLVGSRTSGDFEEILESAVVGPIKQGRHRFIFDGNHPKLSERTLNADRCTLKLLGFYGQQKFVEIICPIPNTSYSAESRSEESGGKGGKSTDLSRKVETDDLRVTTFPICWTVEDPIQEPPACEEDRVVAEEDSLPLNYEYEEEDDDDHALLFNRPVDDESAPQFEEVARRLQFARAALRQIPHYPITPPESDDDA</sequence>
<keyword evidence="6" id="KW-0539">Nucleus</keyword>
<protein>
    <recommendedName>
        <fullName evidence="8">Rad21/Rec8-like protein N-terminal domain-containing protein</fullName>
    </recommendedName>
</protein>
<evidence type="ECO:0000313" key="10">
    <source>
        <dbReference type="Proteomes" id="UP000483820"/>
    </source>
</evidence>
<dbReference type="PANTHER" id="PTHR12585:SF68">
    <property type="entry name" value="SISTER CHROMATID COHESION PROTEIN 1"/>
    <property type="match status" value="1"/>
</dbReference>
<dbReference type="AlphaFoldDB" id="A0A6A5H9F5"/>
<evidence type="ECO:0000256" key="5">
    <source>
        <dbReference type="ARBA" id="ARBA00023186"/>
    </source>
</evidence>
<dbReference type="RefSeq" id="XP_053588449.1">
    <property type="nucleotide sequence ID" value="XM_053724255.1"/>
</dbReference>
<dbReference type="EMBL" id="WUAV01000002">
    <property type="protein sequence ID" value="KAF1763857.1"/>
    <property type="molecule type" value="Genomic_DNA"/>
</dbReference>
<dbReference type="Pfam" id="PF04729">
    <property type="entry name" value="ASF1_hist_chap"/>
    <property type="match status" value="1"/>
</dbReference>
<dbReference type="GO" id="GO:1990414">
    <property type="term" value="P:replication-born double-strand break repair via sister chromatid exchange"/>
    <property type="evidence" value="ECO:0007669"/>
    <property type="project" value="TreeGrafter"/>
</dbReference>
<dbReference type="InterPro" id="IPR036747">
    <property type="entry name" value="ASF1-like_sf"/>
</dbReference>
<dbReference type="GeneID" id="78773711"/>
<evidence type="ECO:0000313" key="9">
    <source>
        <dbReference type="EMBL" id="KAF1763857.1"/>
    </source>
</evidence>
<dbReference type="CTD" id="78773711"/>
<organism evidence="9 10">
    <name type="scientific">Caenorhabditis remanei</name>
    <name type="common">Caenorhabditis vulgaris</name>
    <dbReference type="NCBI Taxonomy" id="31234"/>
    <lineage>
        <taxon>Eukaryota</taxon>
        <taxon>Metazoa</taxon>
        <taxon>Ecdysozoa</taxon>
        <taxon>Nematoda</taxon>
        <taxon>Chromadorea</taxon>
        <taxon>Rhabditida</taxon>
        <taxon>Rhabditina</taxon>
        <taxon>Rhabditomorpha</taxon>
        <taxon>Rhabditoidea</taxon>
        <taxon>Rhabditidae</taxon>
        <taxon>Peloderinae</taxon>
        <taxon>Caenorhabditis</taxon>
    </lineage>
</organism>
<dbReference type="InterPro" id="IPR039781">
    <property type="entry name" value="Rad21/Rec8-like"/>
</dbReference>
<comment type="subcellular location">
    <subcellularLocation>
        <location evidence="1">Nucleus</location>
    </subcellularLocation>
</comment>
<evidence type="ECO:0000256" key="2">
    <source>
        <dbReference type="ARBA" id="ARBA00006051"/>
    </source>
</evidence>
<keyword evidence="4" id="KW-0804">Transcription</keyword>
<dbReference type="Proteomes" id="UP000483820">
    <property type="component" value="Chromosome II"/>
</dbReference>
<comment type="caution">
    <text evidence="9">The sequence shown here is derived from an EMBL/GenBank/DDBJ whole genome shotgun (WGS) entry which is preliminary data.</text>
</comment>